<keyword evidence="2" id="KW-0378">Hydrolase</keyword>
<dbReference type="EMBL" id="BQNB010009349">
    <property type="protein sequence ID" value="GJS62284.1"/>
    <property type="molecule type" value="Genomic_DNA"/>
</dbReference>
<evidence type="ECO:0000259" key="3">
    <source>
        <dbReference type="PROSITE" id="PS50994"/>
    </source>
</evidence>
<comment type="caution">
    <text evidence="4">The sequence shown here is derived from an EMBL/GenBank/DDBJ whole genome shotgun (WGS) entry which is preliminary data.</text>
</comment>
<dbReference type="InterPro" id="IPR036397">
    <property type="entry name" value="RNaseH_sf"/>
</dbReference>
<reference evidence="4" key="2">
    <citation type="submission" date="2022-01" db="EMBL/GenBank/DDBJ databases">
        <authorList>
            <person name="Yamashiro T."/>
            <person name="Shiraishi A."/>
            <person name="Satake H."/>
            <person name="Nakayama K."/>
        </authorList>
    </citation>
    <scope>NUCLEOTIDE SEQUENCE</scope>
</reference>
<sequence>MYVFQDLNYTSSKRHLQIYNGTYVVPYETPEVLINFIKLVQRGLHAQVRIVQTDKGMEFLNKTLHAYFVQEGIKHQTLTIRTPEQNGVVERRNCTLAEADRIMLSAAKVPLFFWAEAITRACLTQNRSLVIPRHEKTPSHIINGRKPSVKFFHIFGSFCYIVRDGKNLDKMKVKDHVSSDPVPQCPTMALEQDSLSPGLQSQQNFPQVAETVTTSNELDLLFVLLFDMNLLTGTSEYQHVVSKGLPLQTEPKNINEAMTDYAWIEAMQDELHKFDQLDVWKLVDKPLYKNVNNMKWLWKNKHDEENTIICNKGRLIAKRYNQLEGIDFEESFALVARLEAVIYSLRIDVR</sequence>
<keyword evidence="1" id="KW-0479">Metal-binding</keyword>
<dbReference type="InterPro" id="IPR013103">
    <property type="entry name" value="RVT_2"/>
</dbReference>
<name>A0ABQ4XAH9_9ASTR</name>
<dbReference type="InterPro" id="IPR012337">
    <property type="entry name" value="RNaseH-like_sf"/>
</dbReference>
<organism evidence="4 5">
    <name type="scientific">Tanacetum coccineum</name>
    <dbReference type="NCBI Taxonomy" id="301880"/>
    <lineage>
        <taxon>Eukaryota</taxon>
        <taxon>Viridiplantae</taxon>
        <taxon>Streptophyta</taxon>
        <taxon>Embryophyta</taxon>
        <taxon>Tracheophyta</taxon>
        <taxon>Spermatophyta</taxon>
        <taxon>Magnoliopsida</taxon>
        <taxon>eudicotyledons</taxon>
        <taxon>Gunneridae</taxon>
        <taxon>Pentapetalae</taxon>
        <taxon>asterids</taxon>
        <taxon>campanulids</taxon>
        <taxon>Asterales</taxon>
        <taxon>Asteraceae</taxon>
        <taxon>Asteroideae</taxon>
        <taxon>Anthemideae</taxon>
        <taxon>Anthemidinae</taxon>
        <taxon>Tanacetum</taxon>
    </lineage>
</organism>
<accession>A0ABQ4XAH9</accession>
<dbReference type="SUPFAM" id="SSF53098">
    <property type="entry name" value="Ribonuclease H-like"/>
    <property type="match status" value="1"/>
</dbReference>
<evidence type="ECO:0000313" key="4">
    <source>
        <dbReference type="EMBL" id="GJS62284.1"/>
    </source>
</evidence>
<protein>
    <submittedName>
        <fullName evidence="4">Retrovirus-related pol polyprotein from transposon TNT 1-94</fullName>
    </submittedName>
</protein>
<dbReference type="InterPro" id="IPR039537">
    <property type="entry name" value="Retrotran_Ty1/copia-like"/>
</dbReference>
<evidence type="ECO:0000256" key="2">
    <source>
        <dbReference type="ARBA" id="ARBA00022801"/>
    </source>
</evidence>
<dbReference type="PANTHER" id="PTHR42648">
    <property type="entry name" value="TRANSPOSASE, PUTATIVE-RELATED"/>
    <property type="match status" value="1"/>
</dbReference>
<dbReference type="InterPro" id="IPR001584">
    <property type="entry name" value="Integrase_cat-core"/>
</dbReference>
<dbReference type="PANTHER" id="PTHR42648:SF18">
    <property type="entry name" value="RETROTRANSPOSON, UNCLASSIFIED-LIKE PROTEIN"/>
    <property type="match status" value="1"/>
</dbReference>
<evidence type="ECO:0000256" key="1">
    <source>
        <dbReference type="ARBA" id="ARBA00022723"/>
    </source>
</evidence>
<keyword evidence="5" id="KW-1185">Reference proteome</keyword>
<dbReference type="Proteomes" id="UP001151760">
    <property type="component" value="Unassembled WGS sequence"/>
</dbReference>
<dbReference type="Pfam" id="PF07727">
    <property type="entry name" value="RVT_2"/>
    <property type="match status" value="1"/>
</dbReference>
<feature type="domain" description="Integrase catalytic" evidence="3">
    <location>
        <begin position="49"/>
        <end position="146"/>
    </location>
</feature>
<reference evidence="4" key="1">
    <citation type="journal article" date="2022" name="Int. J. Mol. Sci.">
        <title>Draft Genome of Tanacetum Coccineum: Genomic Comparison of Closely Related Tanacetum-Family Plants.</title>
        <authorList>
            <person name="Yamashiro T."/>
            <person name="Shiraishi A."/>
            <person name="Nakayama K."/>
            <person name="Satake H."/>
        </authorList>
    </citation>
    <scope>NUCLEOTIDE SEQUENCE</scope>
</reference>
<dbReference type="PROSITE" id="PS50994">
    <property type="entry name" value="INTEGRASE"/>
    <property type="match status" value="1"/>
</dbReference>
<gene>
    <name evidence="4" type="ORF">Tco_0657068</name>
</gene>
<proteinExistence type="predicted"/>
<evidence type="ECO:0000313" key="5">
    <source>
        <dbReference type="Proteomes" id="UP001151760"/>
    </source>
</evidence>
<dbReference type="Gene3D" id="3.30.420.10">
    <property type="entry name" value="Ribonuclease H-like superfamily/Ribonuclease H"/>
    <property type="match status" value="1"/>
</dbReference>